<evidence type="ECO:0000256" key="3">
    <source>
        <dbReference type="ARBA" id="ARBA00023125"/>
    </source>
</evidence>
<dbReference type="GO" id="GO:0006281">
    <property type="term" value="P:DNA repair"/>
    <property type="evidence" value="ECO:0007669"/>
    <property type="project" value="UniProtKB-UniRule"/>
</dbReference>
<dbReference type="SUPFAM" id="SSF50249">
    <property type="entry name" value="Nucleic acid-binding proteins"/>
    <property type="match status" value="1"/>
</dbReference>
<comment type="subcellular location">
    <subcellularLocation>
        <location evidence="6">Cytoplasm</location>
    </subcellularLocation>
</comment>
<dbReference type="Pfam" id="PF07499">
    <property type="entry name" value="RuvA_C"/>
    <property type="match status" value="1"/>
</dbReference>
<evidence type="ECO:0000256" key="5">
    <source>
        <dbReference type="ARBA" id="ARBA00023204"/>
    </source>
</evidence>
<comment type="domain">
    <text evidence="6">Has three domains with a flexible linker between the domains II and III and assumes an 'L' shape. Domain III is highly mobile and contacts RuvB.</text>
</comment>
<evidence type="ECO:0000259" key="7">
    <source>
        <dbReference type="PROSITE" id="PS50030"/>
    </source>
</evidence>
<dbReference type="InterPro" id="IPR011114">
    <property type="entry name" value="RuvA_C"/>
</dbReference>
<dbReference type="InterPro" id="IPR012340">
    <property type="entry name" value="NA-bd_OB-fold"/>
</dbReference>
<dbReference type="GO" id="GO:0009379">
    <property type="term" value="C:Holliday junction helicase complex"/>
    <property type="evidence" value="ECO:0007669"/>
    <property type="project" value="InterPro"/>
</dbReference>
<dbReference type="Pfam" id="PF01330">
    <property type="entry name" value="RuvA_N"/>
    <property type="match status" value="1"/>
</dbReference>
<organism evidence="8 9">
    <name type="scientific">Candidatus Kaiserbacteria bacterium RIFCSPLOWO2_01_FULL_54_24</name>
    <dbReference type="NCBI Taxonomy" id="1798515"/>
    <lineage>
        <taxon>Bacteria</taxon>
        <taxon>Candidatus Kaiseribacteriota</taxon>
    </lineage>
</organism>
<dbReference type="InterPro" id="IPR003583">
    <property type="entry name" value="Hlx-hairpin-Hlx_DNA-bd_motif"/>
</dbReference>
<dbReference type="GO" id="GO:0048476">
    <property type="term" value="C:Holliday junction resolvase complex"/>
    <property type="evidence" value="ECO:0007669"/>
    <property type="project" value="UniProtKB-UniRule"/>
</dbReference>
<dbReference type="GO" id="GO:0005737">
    <property type="term" value="C:cytoplasm"/>
    <property type="evidence" value="ECO:0007669"/>
    <property type="project" value="UniProtKB-SubCell"/>
</dbReference>
<keyword evidence="8" id="KW-0067">ATP-binding</keyword>
<dbReference type="InterPro" id="IPR013849">
    <property type="entry name" value="DNA_helicase_Holl-junc_RuvA_I"/>
</dbReference>
<keyword evidence="5 6" id="KW-0234">DNA repair</keyword>
<dbReference type="Pfam" id="PF14520">
    <property type="entry name" value="HHH_5"/>
    <property type="match status" value="1"/>
</dbReference>
<dbReference type="PROSITE" id="PS50030">
    <property type="entry name" value="UBA"/>
    <property type="match status" value="1"/>
</dbReference>
<dbReference type="SUPFAM" id="SSF47781">
    <property type="entry name" value="RuvA domain 2-like"/>
    <property type="match status" value="1"/>
</dbReference>
<dbReference type="HAMAP" id="MF_00031">
    <property type="entry name" value="DNA_HJ_migration_RuvA"/>
    <property type="match status" value="1"/>
</dbReference>
<evidence type="ECO:0000313" key="8">
    <source>
        <dbReference type="EMBL" id="OGG77739.1"/>
    </source>
</evidence>
<dbReference type="InterPro" id="IPR015940">
    <property type="entry name" value="UBA"/>
</dbReference>
<gene>
    <name evidence="6" type="primary">ruvA</name>
    <name evidence="8" type="ORF">A3B35_01095</name>
</gene>
<dbReference type="Gene3D" id="1.10.8.10">
    <property type="entry name" value="DNA helicase RuvA subunit, C-terminal domain"/>
    <property type="match status" value="1"/>
</dbReference>
<comment type="caution">
    <text evidence="6">Lacks conserved residue(s) required for the propagation of feature annotation.</text>
</comment>
<proteinExistence type="inferred from homology"/>
<dbReference type="CDD" id="cd14332">
    <property type="entry name" value="UBA_RuvA_C"/>
    <property type="match status" value="1"/>
</dbReference>
<dbReference type="EMBL" id="MFMC01000008">
    <property type="protein sequence ID" value="OGG77739.1"/>
    <property type="molecule type" value="Genomic_DNA"/>
</dbReference>
<protein>
    <recommendedName>
        <fullName evidence="6">Holliday junction branch migration complex subunit RuvA</fullName>
    </recommendedName>
</protein>
<keyword evidence="3 6" id="KW-0238">DNA-binding</keyword>
<comment type="similarity">
    <text evidence="6">Belongs to the RuvA family.</text>
</comment>
<sequence length="190" mass="20189">MIGRIDGKTVAKRAGSAIVSAGGVGYKIAATRETLARLKPGQETSLWTYLAVRETSLDLYGFEREDDLHFFELLLVVPGIGPKSALAILDLADVETLKNAIATGNAVYLTKVSGVGKKTADKIVLELREKVGSGSEQGARAISGDEEALEAMRALGYTPSESREALRKVPADVEGSSARLREALRMVGGK</sequence>
<dbReference type="Proteomes" id="UP000177215">
    <property type="component" value="Unassembled WGS sequence"/>
</dbReference>
<dbReference type="Gene3D" id="1.10.150.20">
    <property type="entry name" value="5' to 3' exonuclease, C-terminal subdomain"/>
    <property type="match status" value="1"/>
</dbReference>
<keyword evidence="1 6" id="KW-0963">Cytoplasm</keyword>
<comment type="caution">
    <text evidence="8">The sequence shown here is derived from an EMBL/GenBank/DDBJ whole genome shotgun (WGS) entry which is preliminary data.</text>
</comment>
<dbReference type="GO" id="GO:0009378">
    <property type="term" value="F:four-way junction helicase activity"/>
    <property type="evidence" value="ECO:0007669"/>
    <property type="project" value="InterPro"/>
</dbReference>
<dbReference type="SUPFAM" id="SSF46929">
    <property type="entry name" value="DNA helicase RuvA subunit, C-terminal domain"/>
    <property type="match status" value="1"/>
</dbReference>
<keyword evidence="8" id="KW-0347">Helicase</keyword>
<dbReference type="GO" id="GO:0005524">
    <property type="term" value="F:ATP binding"/>
    <property type="evidence" value="ECO:0007669"/>
    <property type="project" value="InterPro"/>
</dbReference>
<dbReference type="InterPro" id="IPR000085">
    <property type="entry name" value="RuvA"/>
</dbReference>
<evidence type="ECO:0000256" key="6">
    <source>
        <dbReference type="HAMAP-Rule" id="MF_00031"/>
    </source>
</evidence>
<dbReference type="InterPro" id="IPR010994">
    <property type="entry name" value="RuvA_2-like"/>
</dbReference>
<keyword evidence="4 6" id="KW-0233">DNA recombination</keyword>
<dbReference type="Gene3D" id="2.40.50.140">
    <property type="entry name" value="Nucleic acid-binding proteins"/>
    <property type="match status" value="1"/>
</dbReference>
<feature type="region of interest" description="Domain III" evidence="6">
    <location>
        <begin position="146"/>
        <end position="190"/>
    </location>
</feature>
<dbReference type="InterPro" id="IPR036267">
    <property type="entry name" value="RuvA_C_sf"/>
</dbReference>
<accession>A0A1F6EVT3</accession>
<keyword evidence="8" id="KW-0547">Nucleotide-binding</keyword>
<dbReference type="STRING" id="1798515.A3B35_01095"/>
<dbReference type="GO" id="GO:0000400">
    <property type="term" value="F:four-way junction DNA binding"/>
    <property type="evidence" value="ECO:0007669"/>
    <property type="project" value="UniProtKB-UniRule"/>
</dbReference>
<dbReference type="AlphaFoldDB" id="A0A1F6EVT3"/>
<keyword evidence="8" id="KW-0378">Hydrolase</keyword>
<evidence type="ECO:0000256" key="4">
    <source>
        <dbReference type="ARBA" id="ARBA00023172"/>
    </source>
</evidence>
<keyword evidence="2 6" id="KW-0227">DNA damage</keyword>
<feature type="domain" description="UBA" evidence="7">
    <location>
        <begin position="143"/>
        <end position="183"/>
    </location>
</feature>
<dbReference type="SMART" id="SM00278">
    <property type="entry name" value="HhH1"/>
    <property type="match status" value="2"/>
</dbReference>
<evidence type="ECO:0000256" key="1">
    <source>
        <dbReference type="ARBA" id="ARBA00022490"/>
    </source>
</evidence>
<evidence type="ECO:0000313" key="9">
    <source>
        <dbReference type="Proteomes" id="UP000177215"/>
    </source>
</evidence>
<name>A0A1F6EVT3_9BACT</name>
<comment type="subunit">
    <text evidence="6">Homotetramer. Forms an RuvA(8)-RuvB(12)-Holliday junction (HJ) complex. HJ DNA is sandwiched between 2 RuvA tetramers; dsDNA enters through RuvA and exits via RuvB. An RuvB hexamer assembles on each DNA strand where it exits the tetramer. Each RuvB hexamer is contacted by two RuvA subunits (via domain III) on 2 adjacent RuvB subunits; this complex drives branch migration. In the full resolvosome a probable DNA-RuvA(4)-RuvB(12)-RuvC(2) complex forms which resolves the HJ.</text>
</comment>
<dbReference type="NCBIfam" id="TIGR00084">
    <property type="entry name" value="ruvA"/>
    <property type="match status" value="1"/>
</dbReference>
<reference evidence="8 9" key="1">
    <citation type="journal article" date="2016" name="Nat. Commun.">
        <title>Thousands of microbial genomes shed light on interconnected biogeochemical processes in an aquifer system.</title>
        <authorList>
            <person name="Anantharaman K."/>
            <person name="Brown C.T."/>
            <person name="Hug L.A."/>
            <person name="Sharon I."/>
            <person name="Castelle C.J."/>
            <person name="Probst A.J."/>
            <person name="Thomas B.C."/>
            <person name="Singh A."/>
            <person name="Wilkins M.J."/>
            <person name="Karaoz U."/>
            <person name="Brodie E.L."/>
            <person name="Williams K.H."/>
            <person name="Hubbard S.S."/>
            <person name="Banfield J.F."/>
        </authorList>
    </citation>
    <scope>NUCLEOTIDE SEQUENCE [LARGE SCALE GENOMIC DNA]</scope>
</reference>
<dbReference type="GO" id="GO:0006310">
    <property type="term" value="P:DNA recombination"/>
    <property type="evidence" value="ECO:0007669"/>
    <property type="project" value="UniProtKB-UniRule"/>
</dbReference>
<comment type="function">
    <text evidence="6">The RuvA-RuvB-RuvC complex processes Holliday junction (HJ) DNA during genetic recombination and DNA repair, while the RuvA-RuvB complex plays an important role in the rescue of blocked DNA replication forks via replication fork reversal (RFR). RuvA specifically binds to HJ cruciform DNA, conferring on it an open structure. The RuvB hexamer acts as an ATP-dependent pump, pulling dsDNA into and through the RuvAB complex. HJ branch migration allows RuvC to scan DNA until it finds its consensus sequence, where it cleaves and resolves the cruciform DNA.</text>
</comment>
<evidence type="ECO:0000256" key="2">
    <source>
        <dbReference type="ARBA" id="ARBA00022763"/>
    </source>
</evidence>